<dbReference type="EMBL" id="GL385397">
    <property type="protein sequence ID" value="EJT75608.1"/>
    <property type="molecule type" value="Genomic_DNA"/>
</dbReference>
<name>J3NW76_GAET3</name>
<dbReference type="VEuPathDB" id="FungiDB:GGTG_05541"/>
<organism evidence="8">
    <name type="scientific">Gaeumannomyces tritici (strain R3-111a-1)</name>
    <name type="common">Wheat and barley take-all root rot fungus</name>
    <name type="synonym">Gaeumannomyces graminis var. tritici</name>
    <dbReference type="NCBI Taxonomy" id="644352"/>
    <lineage>
        <taxon>Eukaryota</taxon>
        <taxon>Fungi</taxon>
        <taxon>Dikarya</taxon>
        <taxon>Ascomycota</taxon>
        <taxon>Pezizomycotina</taxon>
        <taxon>Sordariomycetes</taxon>
        <taxon>Sordariomycetidae</taxon>
        <taxon>Magnaporthales</taxon>
        <taxon>Magnaporthaceae</taxon>
        <taxon>Gaeumannomyces</taxon>
    </lineage>
</organism>
<gene>
    <name evidence="9" type="primary">20345999</name>
    <name evidence="8" type="ORF">GGTG_05541</name>
</gene>
<accession>J3NW76</accession>
<dbReference type="eggNOG" id="KOG0255">
    <property type="taxonomic scope" value="Eukaryota"/>
</dbReference>
<feature type="transmembrane region" description="Helical" evidence="6">
    <location>
        <begin position="59"/>
        <end position="82"/>
    </location>
</feature>
<reference evidence="8" key="3">
    <citation type="submission" date="2010-09" db="EMBL/GenBank/DDBJ databases">
        <title>Annotation of Gaeumannomyces graminis var. tritici R3-111a-1.</title>
        <authorList>
            <consortium name="The Broad Institute Genome Sequencing Platform"/>
            <person name="Ma L.-J."/>
            <person name="Dead R."/>
            <person name="Young S.K."/>
            <person name="Zeng Q."/>
            <person name="Gargeya S."/>
            <person name="Fitzgerald M."/>
            <person name="Haas B."/>
            <person name="Abouelleil A."/>
            <person name="Alvarado L."/>
            <person name="Arachchi H.M."/>
            <person name="Berlin A."/>
            <person name="Brown A."/>
            <person name="Chapman S.B."/>
            <person name="Chen Z."/>
            <person name="Dunbar C."/>
            <person name="Freedman E."/>
            <person name="Gearin G."/>
            <person name="Gellesch M."/>
            <person name="Goldberg J."/>
            <person name="Griggs A."/>
            <person name="Gujja S."/>
            <person name="Heiman D."/>
            <person name="Howarth C."/>
            <person name="Larson L."/>
            <person name="Lui A."/>
            <person name="MacDonald P.J.P."/>
            <person name="Mehta T."/>
            <person name="Montmayeur A."/>
            <person name="Murphy C."/>
            <person name="Neiman D."/>
            <person name="Pearson M."/>
            <person name="Priest M."/>
            <person name="Roberts A."/>
            <person name="Saif S."/>
            <person name="Shea T."/>
            <person name="Shenoy N."/>
            <person name="Sisk P."/>
            <person name="Stolte C."/>
            <person name="Sykes S."/>
            <person name="Yandava C."/>
            <person name="Wortman J."/>
            <person name="Nusbaum C."/>
            <person name="Birren B."/>
        </authorList>
    </citation>
    <scope>NUCLEOTIDE SEQUENCE</scope>
    <source>
        <strain evidence="8">R3-111a-1</strain>
    </source>
</reference>
<feature type="transmembrane region" description="Helical" evidence="6">
    <location>
        <begin position="311"/>
        <end position="336"/>
    </location>
</feature>
<evidence type="ECO:0000256" key="4">
    <source>
        <dbReference type="ARBA" id="ARBA00023136"/>
    </source>
</evidence>
<dbReference type="AlphaFoldDB" id="J3NW76"/>
<dbReference type="Gene3D" id="1.20.1250.20">
    <property type="entry name" value="MFS general substrate transporter like domains"/>
    <property type="match status" value="1"/>
</dbReference>
<keyword evidence="3 6" id="KW-1133">Transmembrane helix</keyword>
<dbReference type="Pfam" id="PF07690">
    <property type="entry name" value="MFS_1"/>
    <property type="match status" value="1"/>
</dbReference>
<sequence>MNTALLEETDPLLGDVAANRVHHAVTVDPDAPTEEQPLGFGLGDADPDDPMNWTTAYKWFIVSLLALMAFAVTFTCMSLIPIASRIVSDLDGENDRDRGDEAAPSVGASVALLVTIWELGEAVGPVLIAPLSEIHGRWPVLNAANWLFVAATVLAALCRRTDLFIGARALTGFAVATNVLNPAIVGDMFPREGRGAAMSACMLTPLLGGAFGPAISGAVAQTIGWRAVIWLSVGISAVCSLMLMLLLRETYKPVILRRRAERARREGKLKQSVVGEHAYGYGATAAGLVAHGQESEKGGAAKLMEAIMRPATVWSSSGVLIAMAAFNALGFAYFYIITVSLSVILDTLYGMSPAEIGGAVLILSSGEFLALFIINLTLDPLYVKLRNANGGVGRPEYRLPISIAGALMMPVAVAAYGWAAEYHAPVPVVLAAGAAVCFSLLITSMPITAYVVDAFGDYSASALTGVMVCRCLAGTFLPLTIAPLTEYLGWGWGFMVLASASLAVAPVPILVMRYGPRWRMRSKYSQET</sequence>
<dbReference type="OrthoDB" id="6770063at2759"/>
<dbReference type="InterPro" id="IPR020846">
    <property type="entry name" value="MFS_dom"/>
</dbReference>
<dbReference type="EnsemblFungi" id="EJT75608">
    <property type="protein sequence ID" value="EJT75608"/>
    <property type="gene ID" value="GGTG_05541"/>
</dbReference>
<evidence type="ECO:0000313" key="8">
    <source>
        <dbReference type="EMBL" id="EJT75608.1"/>
    </source>
</evidence>
<evidence type="ECO:0000256" key="3">
    <source>
        <dbReference type="ARBA" id="ARBA00022989"/>
    </source>
</evidence>
<dbReference type="SUPFAM" id="SSF103473">
    <property type="entry name" value="MFS general substrate transporter"/>
    <property type="match status" value="1"/>
</dbReference>
<keyword evidence="4 6" id="KW-0472">Membrane</keyword>
<reference evidence="9" key="4">
    <citation type="journal article" date="2015" name="G3 (Bethesda)">
        <title>Genome sequences of three phytopathogenic species of the Magnaporthaceae family of fungi.</title>
        <authorList>
            <person name="Okagaki L.H."/>
            <person name="Nunes C.C."/>
            <person name="Sailsbery J."/>
            <person name="Clay B."/>
            <person name="Brown D."/>
            <person name="John T."/>
            <person name="Oh Y."/>
            <person name="Young N."/>
            <person name="Fitzgerald M."/>
            <person name="Haas B.J."/>
            <person name="Zeng Q."/>
            <person name="Young S."/>
            <person name="Adiconis X."/>
            <person name="Fan L."/>
            <person name="Levin J.Z."/>
            <person name="Mitchell T.K."/>
            <person name="Okubara P.A."/>
            <person name="Farman M.L."/>
            <person name="Kohn L.M."/>
            <person name="Birren B."/>
            <person name="Ma L.-J."/>
            <person name="Dean R.A."/>
        </authorList>
    </citation>
    <scope>NUCLEOTIDE SEQUENCE</scope>
    <source>
        <strain evidence="9">R3-111a-1</strain>
    </source>
</reference>
<evidence type="ECO:0000256" key="5">
    <source>
        <dbReference type="ARBA" id="ARBA00038347"/>
    </source>
</evidence>
<dbReference type="InterPro" id="IPR011701">
    <property type="entry name" value="MFS"/>
</dbReference>
<feature type="transmembrane region" description="Helical" evidence="6">
    <location>
        <begin position="426"/>
        <end position="451"/>
    </location>
</feature>
<keyword evidence="2 6" id="KW-0812">Transmembrane</keyword>
<dbReference type="PROSITE" id="PS50850">
    <property type="entry name" value="MFS"/>
    <property type="match status" value="1"/>
</dbReference>
<evidence type="ECO:0000259" key="7">
    <source>
        <dbReference type="PROSITE" id="PS50850"/>
    </source>
</evidence>
<dbReference type="Proteomes" id="UP000006039">
    <property type="component" value="Unassembled WGS sequence"/>
</dbReference>
<feature type="transmembrane region" description="Helical" evidence="6">
    <location>
        <begin position="140"/>
        <end position="158"/>
    </location>
</feature>
<feature type="transmembrane region" description="Helical" evidence="6">
    <location>
        <begin position="356"/>
        <end position="378"/>
    </location>
</feature>
<feature type="transmembrane region" description="Helical" evidence="6">
    <location>
        <begin position="227"/>
        <end position="247"/>
    </location>
</feature>
<evidence type="ECO:0000256" key="6">
    <source>
        <dbReference type="SAM" id="Phobius"/>
    </source>
</evidence>
<dbReference type="FunFam" id="1.20.1250.20:FF:000509">
    <property type="entry name" value="MFS general substrate transporter"/>
    <property type="match status" value="1"/>
</dbReference>
<dbReference type="PANTHER" id="PTHR23502">
    <property type="entry name" value="MAJOR FACILITATOR SUPERFAMILY"/>
    <property type="match status" value="1"/>
</dbReference>
<protein>
    <recommendedName>
        <fullName evidence="7">Major facilitator superfamily (MFS) profile domain-containing protein</fullName>
    </recommendedName>
</protein>
<feature type="domain" description="Major facilitator superfamily (MFS) profile" evidence="7">
    <location>
        <begin position="61"/>
        <end position="517"/>
    </location>
</feature>
<dbReference type="GeneID" id="20345999"/>
<reference evidence="9" key="5">
    <citation type="submission" date="2018-04" db="UniProtKB">
        <authorList>
            <consortium name="EnsemblFungi"/>
        </authorList>
    </citation>
    <scope>IDENTIFICATION</scope>
    <source>
        <strain evidence="9">R3-111a-1</strain>
    </source>
</reference>
<reference evidence="8" key="2">
    <citation type="submission" date="2010-07" db="EMBL/GenBank/DDBJ databases">
        <authorList>
            <consortium name="The Broad Institute Genome Sequencing Platform"/>
            <consortium name="Broad Institute Genome Sequencing Center for Infectious Disease"/>
            <person name="Ma L.-J."/>
            <person name="Dead R."/>
            <person name="Young S."/>
            <person name="Zeng Q."/>
            <person name="Koehrsen M."/>
            <person name="Alvarado L."/>
            <person name="Berlin A."/>
            <person name="Chapman S.B."/>
            <person name="Chen Z."/>
            <person name="Freedman E."/>
            <person name="Gellesch M."/>
            <person name="Goldberg J."/>
            <person name="Griggs A."/>
            <person name="Gujja S."/>
            <person name="Heilman E.R."/>
            <person name="Heiman D."/>
            <person name="Hepburn T."/>
            <person name="Howarth C."/>
            <person name="Jen D."/>
            <person name="Larson L."/>
            <person name="Mehta T."/>
            <person name="Neiman D."/>
            <person name="Pearson M."/>
            <person name="Roberts A."/>
            <person name="Saif S."/>
            <person name="Shea T."/>
            <person name="Shenoy N."/>
            <person name="Sisk P."/>
            <person name="Stolte C."/>
            <person name="Sykes S."/>
            <person name="Walk T."/>
            <person name="White J."/>
            <person name="Yandava C."/>
            <person name="Haas B."/>
            <person name="Nusbaum C."/>
            <person name="Birren B."/>
        </authorList>
    </citation>
    <scope>NUCLEOTIDE SEQUENCE</scope>
    <source>
        <strain evidence="8">R3-111a-1</strain>
    </source>
</reference>
<dbReference type="HOGENOM" id="CLU_008455_1_0_1"/>
<proteinExistence type="inferred from homology"/>
<comment type="subcellular location">
    <subcellularLocation>
        <location evidence="1">Membrane</location>
        <topology evidence="1">Multi-pass membrane protein</topology>
    </subcellularLocation>
</comment>
<evidence type="ECO:0000256" key="1">
    <source>
        <dbReference type="ARBA" id="ARBA00004141"/>
    </source>
</evidence>
<reference evidence="10" key="1">
    <citation type="submission" date="2010-07" db="EMBL/GenBank/DDBJ databases">
        <title>The genome sequence of Gaeumannomyces graminis var. tritici strain R3-111a-1.</title>
        <authorList>
            <consortium name="The Broad Institute Genome Sequencing Platform"/>
            <person name="Ma L.-J."/>
            <person name="Dead R."/>
            <person name="Young S."/>
            <person name="Zeng Q."/>
            <person name="Koehrsen M."/>
            <person name="Alvarado L."/>
            <person name="Berlin A."/>
            <person name="Chapman S.B."/>
            <person name="Chen Z."/>
            <person name="Freedman E."/>
            <person name="Gellesch M."/>
            <person name="Goldberg J."/>
            <person name="Griggs A."/>
            <person name="Gujja S."/>
            <person name="Heilman E.R."/>
            <person name="Heiman D."/>
            <person name="Hepburn T."/>
            <person name="Howarth C."/>
            <person name="Jen D."/>
            <person name="Larson L."/>
            <person name="Mehta T."/>
            <person name="Neiman D."/>
            <person name="Pearson M."/>
            <person name="Roberts A."/>
            <person name="Saif S."/>
            <person name="Shea T."/>
            <person name="Shenoy N."/>
            <person name="Sisk P."/>
            <person name="Stolte C."/>
            <person name="Sykes S."/>
            <person name="Walk T."/>
            <person name="White J."/>
            <person name="Yandava C."/>
            <person name="Haas B."/>
            <person name="Nusbaum C."/>
            <person name="Birren B."/>
        </authorList>
    </citation>
    <scope>NUCLEOTIDE SEQUENCE [LARGE SCALE GENOMIC DNA]</scope>
    <source>
        <strain evidence="10">R3-111a-1</strain>
    </source>
</reference>
<dbReference type="PANTHER" id="PTHR23502:SF163">
    <property type="entry name" value="MAJOR FACILITATOR SUPERFAMILY (MFS) PROFILE DOMAIN-CONTAINING PROTEIN"/>
    <property type="match status" value="1"/>
</dbReference>
<evidence type="ECO:0000313" key="10">
    <source>
        <dbReference type="Proteomes" id="UP000006039"/>
    </source>
</evidence>
<dbReference type="STRING" id="644352.J3NW76"/>
<feature type="transmembrane region" description="Helical" evidence="6">
    <location>
        <begin position="399"/>
        <end position="420"/>
    </location>
</feature>
<dbReference type="GO" id="GO:0016020">
    <property type="term" value="C:membrane"/>
    <property type="evidence" value="ECO:0007669"/>
    <property type="project" value="UniProtKB-SubCell"/>
</dbReference>
<evidence type="ECO:0000256" key="2">
    <source>
        <dbReference type="ARBA" id="ARBA00022692"/>
    </source>
</evidence>
<dbReference type="GO" id="GO:0022857">
    <property type="term" value="F:transmembrane transporter activity"/>
    <property type="evidence" value="ECO:0007669"/>
    <property type="project" value="InterPro"/>
</dbReference>
<comment type="similarity">
    <text evidence="5">Belongs to the major facilitator superfamily. CAR1 family.</text>
</comment>
<feature type="transmembrane region" description="Helical" evidence="6">
    <location>
        <begin position="463"/>
        <end position="484"/>
    </location>
</feature>
<evidence type="ECO:0000313" key="9">
    <source>
        <dbReference type="EnsemblFungi" id="EJT75608"/>
    </source>
</evidence>
<feature type="transmembrane region" description="Helical" evidence="6">
    <location>
        <begin position="490"/>
        <end position="511"/>
    </location>
</feature>
<keyword evidence="10" id="KW-1185">Reference proteome</keyword>
<dbReference type="InterPro" id="IPR036259">
    <property type="entry name" value="MFS_trans_sf"/>
</dbReference>
<dbReference type="RefSeq" id="XP_009221608.1">
    <property type="nucleotide sequence ID" value="XM_009223344.1"/>
</dbReference>